<evidence type="ECO:0000259" key="1">
    <source>
        <dbReference type="Pfam" id="PF14214"/>
    </source>
</evidence>
<evidence type="ECO:0000313" key="3">
    <source>
        <dbReference type="Proteomes" id="UP000054018"/>
    </source>
</evidence>
<feature type="domain" description="Helitron helicase-like" evidence="1">
    <location>
        <begin position="8"/>
        <end position="140"/>
    </location>
</feature>
<dbReference type="STRING" id="765257.A0A0C9ZZX6"/>
<dbReference type="InterPro" id="IPR025476">
    <property type="entry name" value="Helitron_helicase-like"/>
</dbReference>
<keyword evidence="3" id="KW-1185">Reference proteome</keyword>
<reference evidence="3" key="2">
    <citation type="submission" date="2015-01" db="EMBL/GenBank/DDBJ databases">
        <title>Evolutionary Origins and Diversification of the Mycorrhizal Mutualists.</title>
        <authorList>
            <consortium name="DOE Joint Genome Institute"/>
            <consortium name="Mycorrhizal Genomics Consortium"/>
            <person name="Kohler A."/>
            <person name="Kuo A."/>
            <person name="Nagy L.G."/>
            <person name="Floudas D."/>
            <person name="Copeland A."/>
            <person name="Barry K.W."/>
            <person name="Cichocki N."/>
            <person name="Veneault-Fourrey C."/>
            <person name="LaButti K."/>
            <person name="Lindquist E.A."/>
            <person name="Lipzen A."/>
            <person name="Lundell T."/>
            <person name="Morin E."/>
            <person name="Murat C."/>
            <person name="Riley R."/>
            <person name="Ohm R."/>
            <person name="Sun H."/>
            <person name="Tunlid A."/>
            <person name="Henrissat B."/>
            <person name="Grigoriev I.V."/>
            <person name="Hibbett D.S."/>
            <person name="Martin F."/>
        </authorList>
    </citation>
    <scope>NUCLEOTIDE SEQUENCE [LARGE SCALE GENOMIC DNA]</scope>
    <source>
        <strain evidence="3">441</strain>
    </source>
</reference>
<dbReference type="Proteomes" id="UP000054018">
    <property type="component" value="Unassembled WGS sequence"/>
</dbReference>
<dbReference type="OrthoDB" id="3366231at2759"/>
<dbReference type="Pfam" id="PF14214">
    <property type="entry name" value="Helitron_like_N"/>
    <property type="match status" value="1"/>
</dbReference>
<name>A0A0C9ZZX6_9AGAM</name>
<protein>
    <recommendedName>
        <fullName evidence="1">Helitron helicase-like domain-containing protein</fullName>
    </recommendedName>
</protein>
<dbReference type="AlphaFoldDB" id="A0A0C9ZZX6"/>
<organism evidence="2 3">
    <name type="scientific">Pisolithus microcarpus 441</name>
    <dbReference type="NCBI Taxonomy" id="765257"/>
    <lineage>
        <taxon>Eukaryota</taxon>
        <taxon>Fungi</taxon>
        <taxon>Dikarya</taxon>
        <taxon>Basidiomycota</taxon>
        <taxon>Agaricomycotina</taxon>
        <taxon>Agaricomycetes</taxon>
        <taxon>Agaricomycetidae</taxon>
        <taxon>Boletales</taxon>
        <taxon>Sclerodermatineae</taxon>
        <taxon>Pisolithaceae</taxon>
        <taxon>Pisolithus</taxon>
    </lineage>
</organism>
<dbReference type="EMBL" id="KN833695">
    <property type="protein sequence ID" value="KIK27792.1"/>
    <property type="molecule type" value="Genomic_DNA"/>
</dbReference>
<dbReference type="HOGENOM" id="CLU_001324_3_3_1"/>
<proteinExistence type="predicted"/>
<evidence type="ECO:0000313" key="2">
    <source>
        <dbReference type="EMBL" id="KIK27792.1"/>
    </source>
</evidence>
<accession>A0A0C9ZZX6</accession>
<gene>
    <name evidence="2" type="ORF">PISMIDRAFT_28015</name>
</gene>
<sequence>MFSCNLETQLNFIQQNQQHLCQEDAKLMNTEDVLPTENIYLPSSFLGSFADLLAVAAALGRPTFFVTMTCNMMWPEIVSQLQLGQDFTDIPIMVAHVFKHKLMLLLQMLKTMFVNAGHILYCIHCVEFQKCRLPHAHILLKYAVDCNIILHQSTVSMKMQMASASGGV</sequence>
<reference evidence="2 3" key="1">
    <citation type="submission" date="2014-04" db="EMBL/GenBank/DDBJ databases">
        <authorList>
            <consortium name="DOE Joint Genome Institute"/>
            <person name="Kuo A."/>
            <person name="Kohler A."/>
            <person name="Costa M.D."/>
            <person name="Nagy L.G."/>
            <person name="Floudas D."/>
            <person name="Copeland A."/>
            <person name="Barry K.W."/>
            <person name="Cichocki N."/>
            <person name="Veneault-Fourrey C."/>
            <person name="LaButti K."/>
            <person name="Lindquist E.A."/>
            <person name="Lipzen A."/>
            <person name="Lundell T."/>
            <person name="Morin E."/>
            <person name="Murat C."/>
            <person name="Sun H."/>
            <person name="Tunlid A."/>
            <person name="Henrissat B."/>
            <person name="Grigoriev I.V."/>
            <person name="Hibbett D.S."/>
            <person name="Martin F."/>
            <person name="Nordberg H.P."/>
            <person name="Cantor M.N."/>
            <person name="Hua S.X."/>
        </authorList>
    </citation>
    <scope>NUCLEOTIDE SEQUENCE [LARGE SCALE GENOMIC DNA]</scope>
    <source>
        <strain evidence="2 3">441</strain>
    </source>
</reference>